<dbReference type="RefSeq" id="WP_138572579.1">
    <property type="nucleotide sequence ID" value="NZ_CP040818.1"/>
</dbReference>
<dbReference type="AlphaFoldDB" id="A0A5B8FIZ1"/>
<protein>
    <recommendedName>
        <fullName evidence="4">Invasion associated locus B family protein</fullName>
    </recommendedName>
</protein>
<keyword evidence="3" id="KW-1185">Reference proteome</keyword>
<reference evidence="2 3" key="1">
    <citation type="submission" date="2019-06" db="EMBL/GenBank/DDBJ databases">
        <title>Genome sequence of Rhodobacteraceae bacterium D4M1.</title>
        <authorList>
            <person name="Cao J."/>
        </authorList>
    </citation>
    <scope>NUCLEOTIDE SEQUENCE [LARGE SCALE GENOMIC DNA]</scope>
    <source>
        <strain evidence="2 3">D4M1</strain>
    </source>
</reference>
<evidence type="ECO:0008006" key="4">
    <source>
        <dbReference type="Google" id="ProtNLM"/>
    </source>
</evidence>
<sequence>MDWRMIGASVLVAGALGGSMADAAAETRVDAKADWSVFKADNAKECWIVSAPTGWKAQRGGRDVTSSVSRGDILLMVSVRPGDSVKNEVSFTAGYPLKKDSKVSVRIGSGSFDLFTDGEWGWMSSPSEDDKVVGSMRRGAVAVLTGVSQRGTTTVDTFSLKGFSAALDAAQDLCR</sequence>
<organism evidence="2 3">
    <name type="scientific">Paroceanicella profunda</name>
    <dbReference type="NCBI Taxonomy" id="2579971"/>
    <lineage>
        <taxon>Bacteria</taxon>
        <taxon>Pseudomonadati</taxon>
        <taxon>Pseudomonadota</taxon>
        <taxon>Alphaproteobacteria</taxon>
        <taxon>Rhodobacterales</taxon>
        <taxon>Paracoccaceae</taxon>
        <taxon>Paroceanicella</taxon>
    </lineage>
</organism>
<dbReference type="KEGG" id="ppru:FDP22_08100"/>
<keyword evidence="1" id="KW-0732">Signal</keyword>
<dbReference type="OrthoDB" id="9806572at2"/>
<dbReference type="Pfam" id="PF06776">
    <property type="entry name" value="IalB"/>
    <property type="match status" value="1"/>
</dbReference>
<dbReference type="Gene3D" id="2.60.40.1880">
    <property type="entry name" value="Invasion associated locus B (IalB) protein"/>
    <property type="match status" value="1"/>
</dbReference>
<evidence type="ECO:0000313" key="3">
    <source>
        <dbReference type="Proteomes" id="UP000305888"/>
    </source>
</evidence>
<dbReference type="EMBL" id="CP040818">
    <property type="protein sequence ID" value="QDL93638.1"/>
    <property type="molecule type" value="Genomic_DNA"/>
</dbReference>
<dbReference type="Proteomes" id="UP000305888">
    <property type="component" value="Chromosome"/>
</dbReference>
<dbReference type="InterPro" id="IPR038696">
    <property type="entry name" value="IalB_sf"/>
</dbReference>
<feature type="chain" id="PRO_5022757670" description="Invasion associated locus B family protein" evidence="1">
    <location>
        <begin position="24"/>
        <end position="175"/>
    </location>
</feature>
<name>A0A5B8FIZ1_9RHOB</name>
<proteinExistence type="predicted"/>
<evidence type="ECO:0000256" key="1">
    <source>
        <dbReference type="SAM" id="SignalP"/>
    </source>
</evidence>
<evidence type="ECO:0000313" key="2">
    <source>
        <dbReference type="EMBL" id="QDL93638.1"/>
    </source>
</evidence>
<accession>A0A5B8FIZ1</accession>
<feature type="signal peptide" evidence="1">
    <location>
        <begin position="1"/>
        <end position="23"/>
    </location>
</feature>
<gene>
    <name evidence="2" type="ORF">FDP22_08100</name>
</gene>
<dbReference type="InterPro" id="IPR010642">
    <property type="entry name" value="Invasion_prot_B"/>
</dbReference>